<evidence type="ECO:0000256" key="2">
    <source>
        <dbReference type="SAM" id="MobiDB-lite"/>
    </source>
</evidence>
<dbReference type="PANTHER" id="PTHR35526">
    <property type="entry name" value="ANTI-SIGMA-F FACTOR RSBW-RELATED"/>
    <property type="match status" value="1"/>
</dbReference>
<dbReference type="InterPro" id="IPR036890">
    <property type="entry name" value="HATPase_C_sf"/>
</dbReference>
<keyword evidence="4" id="KW-0547">Nucleotide-binding</keyword>
<evidence type="ECO:0000313" key="4">
    <source>
        <dbReference type="EMBL" id="MFJ2821255.1"/>
    </source>
</evidence>
<evidence type="ECO:0000256" key="1">
    <source>
        <dbReference type="ARBA" id="ARBA00022527"/>
    </source>
</evidence>
<proteinExistence type="predicted"/>
<dbReference type="Proteomes" id="UP001617351">
    <property type="component" value="Unassembled WGS sequence"/>
</dbReference>
<protein>
    <submittedName>
        <fullName evidence="4">ATP-binding protein</fullName>
    </submittedName>
</protein>
<reference evidence="4 5" key="1">
    <citation type="submission" date="2024-10" db="EMBL/GenBank/DDBJ databases">
        <title>The Natural Products Discovery Center: Release of the First 8490 Sequenced Strains for Exploring Actinobacteria Biosynthetic Diversity.</title>
        <authorList>
            <person name="Kalkreuter E."/>
            <person name="Kautsar S.A."/>
            <person name="Yang D."/>
            <person name="Bader C.D."/>
            <person name="Teijaro C.N."/>
            <person name="Fluegel L."/>
            <person name="Davis C.M."/>
            <person name="Simpson J.R."/>
            <person name="Lauterbach L."/>
            <person name="Steele A.D."/>
            <person name="Gui C."/>
            <person name="Meng S."/>
            <person name="Li G."/>
            <person name="Viehrig K."/>
            <person name="Ye F."/>
            <person name="Su P."/>
            <person name="Kiefer A.F."/>
            <person name="Nichols A."/>
            <person name="Cepeda A.J."/>
            <person name="Yan W."/>
            <person name="Fan B."/>
            <person name="Jiang Y."/>
            <person name="Adhikari A."/>
            <person name="Zheng C.-J."/>
            <person name="Schuster L."/>
            <person name="Cowan T.M."/>
            <person name="Smanski M.J."/>
            <person name="Chevrette M.G."/>
            <person name="De Carvalho L.P.S."/>
            <person name="Shen B."/>
        </authorList>
    </citation>
    <scope>NUCLEOTIDE SEQUENCE [LARGE SCALE GENOMIC DNA]</scope>
    <source>
        <strain evidence="4 5">NPDC087220</strain>
    </source>
</reference>
<dbReference type="Pfam" id="PF13581">
    <property type="entry name" value="HATPase_c_2"/>
    <property type="match status" value="1"/>
</dbReference>
<keyword evidence="1" id="KW-0808">Transferase</keyword>
<accession>A0ABW8EDF6</accession>
<dbReference type="CDD" id="cd16936">
    <property type="entry name" value="HATPase_RsbW-like"/>
    <property type="match status" value="1"/>
</dbReference>
<dbReference type="PANTHER" id="PTHR35526:SF3">
    <property type="entry name" value="ANTI-SIGMA-F FACTOR RSBW"/>
    <property type="match status" value="1"/>
</dbReference>
<evidence type="ECO:0000259" key="3">
    <source>
        <dbReference type="Pfam" id="PF13581"/>
    </source>
</evidence>
<keyword evidence="1" id="KW-0723">Serine/threonine-protein kinase</keyword>
<dbReference type="RefSeq" id="WP_402378960.1">
    <property type="nucleotide sequence ID" value="NZ_JBIUYY010000003.1"/>
</dbReference>
<sequence>MISHSRRHCVVELQALPARIGQIRRIVSAQLRHWQLDPLIDRAALGVTELLSNVHRHAQPDKTCTVEIELRLGRLTVSVYDSDPRLPVLRTAAARPPGPADPGRTARPAATATASAAPDAPPVLDVPGPLDPLDALETCGRGLALVDALSEAWGARPQEGGAGKVVWFSLRAAPAAPARPRPSRVRGKPVREPAPAVVLAADTRPVPSGLSVAASTLIGPG</sequence>
<name>A0ABW8EDF6_STRT5</name>
<dbReference type="InterPro" id="IPR003594">
    <property type="entry name" value="HATPase_dom"/>
</dbReference>
<evidence type="ECO:0000313" key="5">
    <source>
        <dbReference type="Proteomes" id="UP001617351"/>
    </source>
</evidence>
<dbReference type="InterPro" id="IPR050267">
    <property type="entry name" value="Anti-sigma-factor_SerPK"/>
</dbReference>
<feature type="region of interest" description="Disordered" evidence="2">
    <location>
        <begin position="91"/>
        <end position="125"/>
    </location>
</feature>
<keyword evidence="4" id="KW-0067">ATP-binding</keyword>
<keyword evidence="5" id="KW-1185">Reference proteome</keyword>
<dbReference type="SUPFAM" id="SSF55874">
    <property type="entry name" value="ATPase domain of HSP90 chaperone/DNA topoisomerase II/histidine kinase"/>
    <property type="match status" value="1"/>
</dbReference>
<dbReference type="GO" id="GO:0005524">
    <property type="term" value="F:ATP binding"/>
    <property type="evidence" value="ECO:0007669"/>
    <property type="project" value="UniProtKB-KW"/>
</dbReference>
<feature type="domain" description="Histidine kinase/HSP90-like ATPase" evidence="3">
    <location>
        <begin position="14"/>
        <end position="169"/>
    </location>
</feature>
<dbReference type="EMBL" id="JBIUYY010000003">
    <property type="protein sequence ID" value="MFJ2821255.1"/>
    <property type="molecule type" value="Genomic_DNA"/>
</dbReference>
<gene>
    <name evidence="4" type="ORF">ACIO7M_09100</name>
</gene>
<comment type="caution">
    <text evidence="4">The sequence shown here is derived from an EMBL/GenBank/DDBJ whole genome shotgun (WGS) entry which is preliminary data.</text>
</comment>
<dbReference type="Gene3D" id="3.30.565.10">
    <property type="entry name" value="Histidine kinase-like ATPase, C-terminal domain"/>
    <property type="match status" value="1"/>
</dbReference>
<organism evidence="4 5">
    <name type="scientific">Streptomyces toxytricini</name>
    <name type="common">Actinomyces toxytricini</name>
    <dbReference type="NCBI Taxonomy" id="67369"/>
    <lineage>
        <taxon>Bacteria</taxon>
        <taxon>Bacillati</taxon>
        <taxon>Actinomycetota</taxon>
        <taxon>Actinomycetes</taxon>
        <taxon>Kitasatosporales</taxon>
        <taxon>Streptomycetaceae</taxon>
        <taxon>Streptomyces</taxon>
    </lineage>
</organism>
<keyword evidence="1" id="KW-0418">Kinase</keyword>